<feature type="domain" description="ParB-like N-terminal" evidence="1">
    <location>
        <begin position="373"/>
        <end position="467"/>
    </location>
</feature>
<protein>
    <recommendedName>
        <fullName evidence="1">ParB-like N-terminal domain-containing protein</fullName>
    </recommendedName>
</protein>
<dbReference type="InterPro" id="IPR003115">
    <property type="entry name" value="ParB_N"/>
</dbReference>
<dbReference type="Gene3D" id="3.90.1530.10">
    <property type="entry name" value="Conserved hypothetical protein from pyrococcus furiosus pfu- 392566-001, ParB domain"/>
    <property type="match status" value="1"/>
</dbReference>
<dbReference type="InterPro" id="IPR036086">
    <property type="entry name" value="ParB/Sulfiredoxin_sf"/>
</dbReference>
<name>A0A0F9VAL5_9ZZZZ</name>
<dbReference type="Pfam" id="PF02195">
    <property type="entry name" value="ParB_N"/>
    <property type="match status" value="1"/>
</dbReference>
<gene>
    <name evidence="2" type="ORF">LCGC14_0164260</name>
</gene>
<evidence type="ECO:0000313" key="2">
    <source>
        <dbReference type="EMBL" id="KKN96782.1"/>
    </source>
</evidence>
<proteinExistence type="predicted"/>
<reference evidence="2" key="1">
    <citation type="journal article" date="2015" name="Nature">
        <title>Complex archaea that bridge the gap between prokaryotes and eukaryotes.</title>
        <authorList>
            <person name="Spang A."/>
            <person name="Saw J.H."/>
            <person name="Jorgensen S.L."/>
            <person name="Zaremba-Niedzwiedzka K."/>
            <person name="Martijn J."/>
            <person name="Lind A.E."/>
            <person name="van Eijk R."/>
            <person name="Schleper C."/>
            <person name="Guy L."/>
            <person name="Ettema T.J."/>
        </authorList>
    </citation>
    <scope>NUCLEOTIDE SEQUENCE</scope>
</reference>
<dbReference type="SMART" id="SM00470">
    <property type="entry name" value="ParB"/>
    <property type="match status" value="1"/>
</dbReference>
<dbReference type="SUPFAM" id="SSF110849">
    <property type="entry name" value="ParB/Sulfiredoxin"/>
    <property type="match status" value="1"/>
</dbReference>
<evidence type="ECO:0000259" key="1">
    <source>
        <dbReference type="SMART" id="SM00470"/>
    </source>
</evidence>
<sequence>MDATRLVMRQVLAEQASVEAPTQPRHVWNMTYDHLREFFLDAVNREEDRDYDWQRYERIVTELFPEYTLATFDEGEHRTIWSAVYDALNWNPGEMAALVQNEPQILLDFHARIIGVISDEFGWSAGEYARSVFRSVQNGQESRYREIPLQVLRKLDNEMPLSMEDWPGVEDAEDEADPFEKAKGRFGITSSFTDAFYLLPDGDMISGGGGGYGRGFDHRNIGYGGGGTRGMQEFMSLGAIRLMPEDGGLDMMVQPTSAQYRTLEGWIDNFSAEGMPVDMEDGLGEFDERNDYYWKAERNKSYMFDPGENSRRIMGAIRRFYAGQDEALTESRRVIRRILAEAQEDELYPRAGDEVSGLRVGDEVPNTSSIAASLLDYEVLSGIRAVPLSAFETSGDDNEAARELAQQIAASGWIVPLIVVVDKEGPYVLEGSHRYDALHVLGVEALPALVVMDKESLPESVVASDVTLHKIDDEGTSVFYFDLGHGNTSYDDGMEYTDPLTHEIWVLMHGEIQRYHQLNMPNIEDEGVDLSDPEALQAYVDQQEEKGRGLPTWSHGMLWPNPDQYWKGHYEGDTGRLSAMNPGRFKLTNQLIGMLRSEFSPTEIHVFE</sequence>
<dbReference type="AlphaFoldDB" id="A0A0F9VAL5"/>
<organism evidence="2">
    <name type="scientific">marine sediment metagenome</name>
    <dbReference type="NCBI Taxonomy" id="412755"/>
    <lineage>
        <taxon>unclassified sequences</taxon>
        <taxon>metagenomes</taxon>
        <taxon>ecological metagenomes</taxon>
    </lineage>
</organism>
<dbReference type="EMBL" id="LAZR01000062">
    <property type="protein sequence ID" value="KKN96782.1"/>
    <property type="molecule type" value="Genomic_DNA"/>
</dbReference>
<comment type="caution">
    <text evidence="2">The sequence shown here is derived from an EMBL/GenBank/DDBJ whole genome shotgun (WGS) entry which is preliminary data.</text>
</comment>
<accession>A0A0F9VAL5</accession>